<organism evidence="2 3">
    <name type="scientific">Hymenobacter elongatus</name>
    <dbReference type="NCBI Taxonomy" id="877208"/>
    <lineage>
        <taxon>Bacteria</taxon>
        <taxon>Pseudomonadati</taxon>
        <taxon>Bacteroidota</taxon>
        <taxon>Cytophagia</taxon>
        <taxon>Cytophagales</taxon>
        <taxon>Hymenobacteraceae</taxon>
        <taxon>Hymenobacter</taxon>
    </lineage>
</organism>
<reference evidence="2 3" key="1">
    <citation type="submission" date="2019-04" db="EMBL/GenBank/DDBJ databases">
        <authorList>
            <person name="Feng G."/>
            <person name="Zhang J."/>
            <person name="Zhu H."/>
        </authorList>
    </citation>
    <scope>NUCLEOTIDE SEQUENCE [LARGE SCALE GENOMIC DNA]</scope>
    <source>
        <strain evidence="2 3">JCM 17223</strain>
    </source>
</reference>
<keyword evidence="1" id="KW-0812">Transmembrane</keyword>
<evidence type="ECO:0000313" key="3">
    <source>
        <dbReference type="Proteomes" id="UP000297739"/>
    </source>
</evidence>
<feature type="transmembrane region" description="Helical" evidence="1">
    <location>
        <begin position="43"/>
        <end position="62"/>
    </location>
</feature>
<dbReference type="RefSeq" id="WP_135497116.1">
    <property type="nucleotide sequence ID" value="NZ_SRLD01000011.1"/>
</dbReference>
<keyword evidence="1" id="KW-1133">Transmembrane helix</keyword>
<keyword evidence="3" id="KW-1185">Reference proteome</keyword>
<accession>A0A4Z0PQP2</accession>
<dbReference type="OrthoDB" id="875181at2"/>
<protein>
    <submittedName>
        <fullName evidence="2">Uncharacterized protein</fullName>
    </submittedName>
</protein>
<evidence type="ECO:0000256" key="1">
    <source>
        <dbReference type="SAM" id="Phobius"/>
    </source>
</evidence>
<name>A0A4Z0PQP2_9BACT</name>
<dbReference type="PROSITE" id="PS51257">
    <property type="entry name" value="PROKAR_LIPOPROTEIN"/>
    <property type="match status" value="1"/>
</dbReference>
<feature type="transmembrane region" description="Helical" evidence="1">
    <location>
        <begin position="12"/>
        <end position="31"/>
    </location>
</feature>
<gene>
    <name evidence="2" type="ORF">E5J99_07595</name>
</gene>
<keyword evidence="1" id="KW-0472">Membrane</keyword>
<evidence type="ECO:0000313" key="2">
    <source>
        <dbReference type="EMBL" id="TGE17412.1"/>
    </source>
</evidence>
<dbReference type="AlphaFoldDB" id="A0A4Z0PQP2"/>
<proteinExistence type="predicted"/>
<dbReference type="Proteomes" id="UP000297739">
    <property type="component" value="Unassembled WGS sequence"/>
</dbReference>
<sequence>MPIGVARQHNFPFRLTLAGLFVGFGCLKASYMVVTLAGQRDSALWLLLILSGLLLTIVAYALRLWRHDFILTTGRCNIALFDSRRNRKGLYEFADVLRDHTILYLRAQYAGVDPTQPAAPQLARLEWLHQVGVLNKTQLEKLKTRLLGKFYGSENVPGNEFGLAPSVN</sequence>
<dbReference type="EMBL" id="SRLD01000011">
    <property type="protein sequence ID" value="TGE17412.1"/>
    <property type="molecule type" value="Genomic_DNA"/>
</dbReference>
<comment type="caution">
    <text evidence="2">The sequence shown here is derived from an EMBL/GenBank/DDBJ whole genome shotgun (WGS) entry which is preliminary data.</text>
</comment>